<dbReference type="Pfam" id="PF12295">
    <property type="entry name" value="Symplekin_C"/>
    <property type="match status" value="1"/>
</dbReference>
<dbReference type="InterPro" id="IPR011989">
    <property type="entry name" value="ARM-like"/>
</dbReference>
<dbReference type="InterPro" id="IPR022075">
    <property type="entry name" value="Symplekin_C"/>
</dbReference>
<dbReference type="Proteomes" id="UP001180020">
    <property type="component" value="Unassembled WGS sequence"/>
</dbReference>
<accession>A0AAV9C4V6</accession>
<evidence type="ECO:0000313" key="4">
    <source>
        <dbReference type="EMBL" id="KAK1283328.1"/>
    </source>
</evidence>
<evidence type="ECO:0000313" key="5">
    <source>
        <dbReference type="Proteomes" id="UP001180020"/>
    </source>
</evidence>
<dbReference type="Pfam" id="PF11935">
    <property type="entry name" value="SYMPK_PTA1_N"/>
    <property type="match status" value="1"/>
</dbReference>
<gene>
    <name evidence="4" type="ORF">QJS10_CPB21g01259</name>
</gene>
<protein>
    <recommendedName>
        <fullName evidence="6">Symplekin</fullName>
    </recommendedName>
</protein>
<reference evidence="4" key="1">
    <citation type="journal article" date="2023" name="Nat. Commun.">
        <title>Diploid and tetraploid genomes of Acorus and the evolution of monocots.</title>
        <authorList>
            <person name="Ma L."/>
            <person name="Liu K.W."/>
            <person name="Li Z."/>
            <person name="Hsiao Y.Y."/>
            <person name="Qi Y."/>
            <person name="Fu T."/>
            <person name="Tang G.D."/>
            <person name="Zhang D."/>
            <person name="Sun W.H."/>
            <person name="Liu D.K."/>
            <person name="Li Y."/>
            <person name="Chen G.Z."/>
            <person name="Liu X.D."/>
            <person name="Liao X.Y."/>
            <person name="Jiang Y.T."/>
            <person name="Yu X."/>
            <person name="Hao Y."/>
            <person name="Huang J."/>
            <person name="Zhao X.W."/>
            <person name="Ke S."/>
            <person name="Chen Y.Y."/>
            <person name="Wu W.L."/>
            <person name="Hsu J.L."/>
            <person name="Lin Y.F."/>
            <person name="Huang M.D."/>
            <person name="Li C.Y."/>
            <person name="Huang L."/>
            <person name="Wang Z.W."/>
            <person name="Zhao X."/>
            <person name="Zhong W.Y."/>
            <person name="Peng D.H."/>
            <person name="Ahmad S."/>
            <person name="Lan S."/>
            <person name="Zhang J.S."/>
            <person name="Tsai W.C."/>
            <person name="Van de Peer Y."/>
            <person name="Liu Z.J."/>
        </authorList>
    </citation>
    <scope>NUCLEOTIDE SEQUENCE</scope>
    <source>
        <strain evidence="4">CP</strain>
    </source>
</reference>
<feature type="region of interest" description="Disordered" evidence="1">
    <location>
        <begin position="627"/>
        <end position="647"/>
    </location>
</feature>
<dbReference type="PANTHER" id="PTHR47184:SF2">
    <property type="entry name" value="SYMPLEKIN"/>
    <property type="match status" value="1"/>
</dbReference>
<dbReference type="PANTHER" id="PTHR47184">
    <property type="entry name" value="PHOSPHATIDYLINOSITOL 3-AND 4-KINASE FAMILY PROTEIN-RELATED"/>
    <property type="match status" value="1"/>
</dbReference>
<evidence type="ECO:0000259" key="3">
    <source>
        <dbReference type="Pfam" id="PF12295"/>
    </source>
</evidence>
<feature type="compositionally biased region" description="Basic and acidic residues" evidence="1">
    <location>
        <begin position="961"/>
        <end position="976"/>
    </location>
</feature>
<dbReference type="SUPFAM" id="SSF48371">
    <property type="entry name" value="ARM repeat"/>
    <property type="match status" value="2"/>
</dbReference>
<feature type="region of interest" description="Disordered" evidence="1">
    <location>
        <begin position="365"/>
        <end position="386"/>
    </location>
</feature>
<evidence type="ECO:0008006" key="6">
    <source>
        <dbReference type="Google" id="ProtNLM"/>
    </source>
</evidence>
<proteinExistence type="predicted"/>
<feature type="region of interest" description="Disordered" evidence="1">
    <location>
        <begin position="951"/>
        <end position="979"/>
    </location>
</feature>
<dbReference type="EMBL" id="JAUJYO010000021">
    <property type="protein sequence ID" value="KAK1283328.1"/>
    <property type="molecule type" value="Genomic_DNA"/>
</dbReference>
<evidence type="ECO:0000256" key="1">
    <source>
        <dbReference type="SAM" id="MobiDB-lite"/>
    </source>
</evidence>
<sequence>MVAVIGDRPTALPISTASHSVAGISSKLDQLGRLRGILLRSELSVISEFLPHLVDLQNDPSSPVRKLVAEMIGDIGLKHMELLSEMVPILISFLKDEMPAVARQAISTGTHLFCKVLEKVAIQGIHSNELSDPLQAAWAWMLKFKDTVVSIAFQPGSEGVRLRAVKFIEALVLLYTPDPCGPSQPPLQDFDGELLEFNISWLRGGHPLLNVGDLAIEASESLGSLLDQLRFPHVKTLSNAVIIVLINSLSAVAQKRPAFYGRILPVLLSLDPMRAIIRKEQIPGSHHALKSAFLACLKCTHPAAAPWRDRLIDALKLMKDGRLGEQSVNAMNMVSGSIGQRSDSYSTKEEKFSAQALDVVHSDLGQKRAADPEMGDLEQDDGISGKRIKLTSPVQGHSNESPQLCPDVCNNNFSSSGVPSSSGERDTGPVQQLVSMFGSLVAQGDKAAQSLEILISSISADLLAEVVMANMRHLPSTFPKSEDDETVNLGYSSCSSGNSGSIIQTSAMLSTVLSLSSALPQLVSLLDAKLPTYHDSSKLHLTDEGKPMIKAEFSISDANLTTASTVFPVPPLGIPSPERETSLPTLLDVKEEEVLESNIPGLDSNIRSSEVHEMLVASYSSTAELQGANQEQPMSSGSTIAPTSLSSGGTPSYISEVVNPRLSVADAADACHTSFATSSSVLPSFQSFLPRMTAPTVSLTDEQKDHLQKMAFVRIVDSYKQISEAGGSHICFSLLACLGIEYPLELDSWGLLQKHILTDYVNHKGHELTLLILYRLFRESEQDQDFFSSTTATSVYETFLLAIAETLRDSFPASDKSLSRLLGDVPYLPKSVFKLLECLCSPQITDKMEDIQSGDRVTQGLSAVWNLILLRPPIRDACLNIALQSAVHQNDEVRMKAIRLVANKLYPIQCIAQKIEDFASQKLLSVVDGFPTLEGLETEVSATSLQKDTDVETFSTGVQKTENEASKEPISDKDQDTPSSSFAEAQKCTSLYFALCTKKHSLLRQVFKFYQKMPSNVKQAVHRHMPILVRTIGNSPELFGIISDPPTGSESLLMQVLHTLTDRTNPSSELILSVKKLYNSKLKDVEILIPILPFLSKDEVLPIFPQLVNLPLDKFQAALARLLLVSSYSSSALTPAEALIAIHGIDSEKDGVPLKKVMDACSSCFEQREVFTQQVFAKALNQLVEQIPLPLLFMRTVIQAIGAFPTLVDFVMEILSRLVSKQIWKYPKLWVGFLKCALQTKPQSFNVLLQLPAAQLENALHKNPSLKPALVEHAHQPNLRSSLPRSTLVVLGLVTDSQIPSQVQTTQTPPVDTTNSAAEGVVEITQESSATS</sequence>
<feature type="domain" description="Symplekin C-terminal" evidence="3">
    <location>
        <begin position="1084"/>
        <end position="1262"/>
    </location>
</feature>
<reference evidence="4" key="2">
    <citation type="submission" date="2023-06" db="EMBL/GenBank/DDBJ databases">
        <authorList>
            <person name="Ma L."/>
            <person name="Liu K.-W."/>
            <person name="Li Z."/>
            <person name="Hsiao Y.-Y."/>
            <person name="Qi Y."/>
            <person name="Fu T."/>
            <person name="Tang G."/>
            <person name="Zhang D."/>
            <person name="Sun W.-H."/>
            <person name="Liu D.-K."/>
            <person name="Li Y."/>
            <person name="Chen G.-Z."/>
            <person name="Liu X.-D."/>
            <person name="Liao X.-Y."/>
            <person name="Jiang Y.-T."/>
            <person name="Yu X."/>
            <person name="Hao Y."/>
            <person name="Huang J."/>
            <person name="Zhao X.-W."/>
            <person name="Ke S."/>
            <person name="Chen Y.-Y."/>
            <person name="Wu W.-L."/>
            <person name="Hsu J.-L."/>
            <person name="Lin Y.-F."/>
            <person name="Huang M.-D."/>
            <person name="Li C.-Y."/>
            <person name="Huang L."/>
            <person name="Wang Z.-W."/>
            <person name="Zhao X."/>
            <person name="Zhong W.-Y."/>
            <person name="Peng D.-H."/>
            <person name="Ahmad S."/>
            <person name="Lan S."/>
            <person name="Zhang J.-S."/>
            <person name="Tsai W.-C."/>
            <person name="Van De Peer Y."/>
            <person name="Liu Z.-J."/>
        </authorList>
    </citation>
    <scope>NUCLEOTIDE SEQUENCE</scope>
    <source>
        <strain evidence="4">CP</strain>
        <tissue evidence="4">Leaves</tissue>
    </source>
</reference>
<evidence type="ECO:0000259" key="2">
    <source>
        <dbReference type="Pfam" id="PF11935"/>
    </source>
</evidence>
<dbReference type="InterPro" id="IPR016024">
    <property type="entry name" value="ARM-type_fold"/>
</dbReference>
<feature type="domain" description="Symplekin/Pta1 N-terminal" evidence="2">
    <location>
        <begin position="99"/>
        <end position="316"/>
    </location>
</feature>
<dbReference type="InterPro" id="IPR032460">
    <property type="entry name" value="Symplekin/Pta1_N"/>
</dbReference>
<comment type="caution">
    <text evidence="4">The sequence shown here is derived from an EMBL/GenBank/DDBJ whole genome shotgun (WGS) entry which is preliminary data.</text>
</comment>
<feature type="compositionally biased region" description="Polar residues" evidence="1">
    <location>
        <begin position="951"/>
        <end position="960"/>
    </location>
</feature>
<name>A0AAV9C4V6_ACOCL</name>
<organism evidence="4 5">
    <name type="scientific">Acorus calamus</name>
    <name type="common">Sweet flag</name>
    <dbReference type="NCBI Taxonomy" id="4465"/>
    <lineage>
        <taxon>Eukaryota</taxon>
        <taxon>Viridiplantae</taxon>
        <taxon>Streptophyta</taxon>
        <taxon>Embryophyta</taxon>
        <taxon>Tracheophyta</taxon>
        <taxon>Spermatophyta</taxon>
        <taxon>Magnoliopsida</taxon>
        <taxon>Liliopsida</taxon>
        <taxon>Acoraceae</taxon>
        <taxon>Acorus</taxon>
    </lineage>
</organism>
<keyword evidence="5" id="KW-1185">Reference proteome</keyword>
<dbReference type="Gene3D" id="1.25.10.10">
    <property type="entry name" value="Leucine-rich Repeat Variant"/>
    <property type="match status" value="1"/>
</dbReference>